<organism evidence="2 3">
    <name type="scientific">Oenococcus oeni AWRIB429</name>
    <dbReference type="NCBI Taxonomy" id="655225"/>
    <lineage>
        <taxon>Bacteria</taxon>
        <taxon>Bacillati</taxon>
        <taxon>Bacillota</taxon>
        <taxon>Bacilli</taxon>
        <taxon>Lactobacillales</taxon>
        <taxon>Lactobacillaceae</taxon>
        <taxon>Oenococcus</taxon>
    </lineage>
</organism>
<accession>D3LC70</accession>
<evidence type="ECO:0000256" key="1">
    <source>
        <dbReference type="SAM" id="MobiDB-lite"/>
    </source>
</evidence>
<reference evidence="2 3" key="1">
    <citation type="journal article" date="2010" name="Appl. Microbiol. Biotechnol.">
        <title>Genotypic diversity in Oenococcus oeni by high-density microarray comparative genome hybridization and whole genome sequencing.</title>
        <authorList>
            <person name="Borneman A.R."/>
            <person name="Bartowsky E.J."/>
            <person name="McCarthy J."/>
            <person name="Chambers P.J."/>
        </authorList>
    </citation>
    <scope>NUCLEOTIDE SEQUENCE [LARGE SCALE GENOMIC DNA]</scope>
    <source>
        <strain evidence="2 3">AWRIB429</strain>
    </source>
</reference>
<evidence type="ECO:0000313" key="2">
    <source>
        <dbReference type="EMBL" id="EFD87517.1"/>
    </source>
</evidence>
<evidence type="ECO:0008006" key="4">
    <source>
        <dbReference type="Google" id="ProtNLM"/>
    </source>
</evidence>
<comment type="caution">
    <text evidence="2">The sequence shown here is derived from an EMBL/GenBank/DDBJ whole genome shotgun (WGS) entry which is preliminary data.</text>
</comment>
<dbReference type="EMBL" id="ACSE01000033">
    <property type="protein sequence ID" value="EFD87517.1"/>
    <property type="molecule type" value="Genomic_DNA"/>
</dbReference>
<dbReference type="NCBIfam" id="TIGR01558">
    <property type="entry name" value="sm_term_P27"/>
    <property type="match status" value="1"/>
</dbReference>
<proteinExistence type="predicted"/>
<dbReference type="InterPro" id="IPR006448">
    <property type="entry name" value="Phage_term_ssu_P27"/>
</dbReference>
<dbReference type="OrthoDB" id="2146193at2"/>
<feature type="region of interest" description="Disordered" evidence="1">
    <location>
        <begin position="105"/>
        <end position="128"/>
    </location>
</feature>
<gene>
    <name evidence="2" type="ORF">AWRIB429_1950</name>
</gene>
<dbReference type="Proteomes" id="UP000003075">
    <property type="component" value="Unassembled WGS sequence"/>
</dbReference>
<dbReference type="Pfam" id="PF05119">
    <property type="entry name" value="Terminase_4"/>
    <property type="match status" value="1"/>
</dbReference>
<dbReference type="AlphaFoldDB" id="D3LC70"/>
<protein>
    <recommendedName>
        <fullName evidence="4">Phage terminase small subunit P27 family</fullName>
    </recommendedName>
</protein>
<sequence>MWRRLVPLIKSDPTVNEMDKTMVEAFCINYQMMREAYDHIHKNGALNPIIKTVVNPVTGKIIAHDSLGFKRNPATQILDASTVKLKALGSELGLTPKGRAELLDLKIPEDNSDKPSTAEQIKQFLKGG</sequence>
<evidence type="ECO:0000313" key="3">
    <source>
        <dbReference type="Proteomes" id="UP000003075"/>
    </source>
</evidence>
<name>D3LC70_OENOE</name>